<dbReference type="Proteomes" id="UP001408356">
    <property type="component" value="Unassembled WGS sequence"/>
</dbReference>
<dbReference type="Gene3D" id="3.40.50.150">
    <property type="entry name" value="Vaccinia Virus protein VP39"/>
    <property type="match status" value="1"/>
</dbReference>
<sequence>MEQATDASSATLPVFTETSGLCMIPPSRLDSRTDKEIISALLQFQPVTSEKNLWTFWDTGFWGMRPYVRRNIIGWVRRLGPEWTVRVLDHVEGSPLNVEAYLESNEFHDAFISRTMTGPYIGVWMDAGTMLFRDMDSICWKALEDPNEPYEIAGFAPGTEPGNDVIMNGFIAARKGNGFVRRWHDVYLEIWKGQTDCLGLQSHPLLRQVKKVEVPKDMQIKFGIDNSLMNDYVAHVLAFKRVRMLHDPSDGFHGPGYWEQHAYVLPVQETFLAQILCGFDGQRQFDLFSLPREDVEPDARDASAEKLVQELLACASTMKLSHGLKNNELVHLSKIWDRPEHADADIAPGTYAAYLRWGSWSGFGGQRVASSRIVRTGRIVFNTRNHPRTPAVIPTANDTYWQILRGGLLRNQAAEALCEKILTMQTTAFQPFAYQIAEGSLVVLRDLFEGHRLIEQHEWLKALLGCTVHPAISTSKPVLRIADVATGTAIWLLDLAQTLPPDAQLYGFDISAAQFPAPEARPSNVSLHEHNVTEPFPEEYQGSFDIVAVRLITAGLRGDDWDAAVRNVSSLLKPGGYLQWIEPVHSSLQVFNSKIGAPNSATREAVGYFLEAYKKTLYPGPLQLPGLCQRYELEDIALEVFPTDHFPDFEKVRNQGKAFLSGALTAMLSFIVKDGTNDVTKEHVDDVMKRSMEELNGGLFLRSEMQFIVRKKTSS</sequence>
<organism evidence="3 4">
    <name type="scientific">Seiridium unicorne</name>
    <dbReference type="NCBI Taxonomy" id="138068"/>
    <lineage>
        <taxon>Eukaryota</taxon>
        <taxon>Fungi</taxon>
        <taxon>Dikarya</taxon>
        <taxon>Ascomycota</taxon>
        <taxon>Pezizomycotina</taxon>
        <taxon>Sordariomycetes</taxon>
        <taxon>Xylariomycetidae</taxon>
        <taxon>Amphisphaeriales</taxon>
        <taxon>Sporocadaceae</taxon>
        <taxon>Seiridium</taxon>
    </lineage>
</organism>
<dbReference type="Pfam" id="PF13649">
    <property type="entry name" value="Methyltransf_25"/>
    <property type="match status" value="1"/>
</dbReference>
<dbReference type="PANTHER" id="PTHR43591:SF110">
    <property type="entry name" value="RHODANESE DOMAIN-CONTAINING PROTEIN"/>
    <property type="match status" value="1"/>
</dbReference>
<evidence type="ECO:0000313" key="4">
    <source>
        <dbReference type="Proteomes" id="UP001408356"/>
    </source>
</evidence>
<comment type="caution">
    <text evidence="3">The sequence shown here is derived from an EMBL/GenBank/DDBJ whole genome shotgun (WGS) entry which is preliminary data.</text>
</comment>
<comment type="similarity">
    <text evidence="1">Belongs to the methyltransferase superfamily. LaeA methyltransferase family.</text>
</comment>
<dbReference type="InterPro" id="IPR041698">
    <property type="entry name" value="Methyltransf_25"/>
</dbReference>
<reference evidence="3 4" key="1">
    <citation type="journal article" date="2024" name="J. Plant Pathol.">
        <title>Sequence and assembly of the genome of Seiridium unicorne, isolate CBS 538.82, causal agent of cypress canker disease.</title>
        <authorList>
            <person name="Scali E."/>
            <person name="Rocca G.D."/>
            <person name="Danti R."/>
            <person name="Garbelotto M."/>
            <person name="Barberini S."/>
            <person name="Baroncelli R."/>
            <person name="Emiliani G."/>
        </authorList>
    </citation>
    <scope>NUCLEOTIDE SEQUENCE [LARGE SCALE GENOMIC DNA]</scope>
    <source>
        <strain evidence="3 4">BM-138-508</strain>
    </source>
</reference>
<evidence type="ECO:0000313" key="3">
    <source>
        <dbReference type="EMBL" id="KAK9415583.1"/>
    </source>
</evidence>
<dbReference type="EMBL" id="JARVKF010000415">
    <property type="protein sequence ID" value="KAK9415583.1"/>
    <property type="molecule type" value="Genomic_DNA"/>
</dbReference>
<dbReference type="InterPro" id="IPR029063">
    <property type="entry name" value="SAM-dependent_MTases_sf"/>
</dbReference>
<keyword evidence="4" id="KW-1185">Reference proteome</keyword>
<evidence type="ECO:0000256" key="1">
    <source>
        <dbReference type="ARBA" id="ARBA00038158"/>
    </source>
</evidence>
<dbReference type="PANTHER" id="PTHR43591">
    <property type="entry name" value="METHYLTRANSFERASE"/>
    <property type="match status" value="1"/>
</dbReference>
<gene>
    <name evidence="3" type="ORF">SUNI508_10423</name>
</gene>
<proteinExistence type="inferred from homology"/>
<dbReference type="CDD" id="cd02440">
    <property type="entry name" value="AdoMet_MTases"/>
    <property type="match status" value="1"/>
</dbReference>
<name>A0ABR2ULR0_9PEZI</name>
<feature type="domain" description="Methyltransferase" evidence="2">
    <location>
        <begin position="481"/>
        <end position="576"/>
    </location>
</feature>
<evidence type="ECO:0000259" key="2">
    <source>
        <dbReference type="Pfam" id="PF13649"/>
    </source>
</evidence>
<protein>
    <submittedName>
        <fullName evidence="3">Glycosyltransferase family 32 protein</fullName>
    </submittedName>
</protein>
<accession>A0ABR2ULR0</accession>
<dbReference type="SUPFAM" id="SSF53335">
    <property type="entry name" value="S-adenosyl-L-methionine-dependent methyltransferases"/>
    <property type="match status" value="1"/>
</dbReference>